<dbReference type="Gene3D" id="1.10.10.60">
    <property type="entry name" value="Homeodomain-like"/>
    <property type="match status" value="3"/>
</dbReference>
<sequence length="447" mass="49760">MPYAASASYASRHRKNYGSTTKERTARSTPAQRQQLQQCFEHNPRPDSHELHILAEDIGMHFEHVSQWFSSKRCRIKKASSRYQTSLAVPAPQNALQLSLPSADADDDAADFTPQPKRGKPRMNTQQEKRLQELFDMDAHASMEVKKNVAYEIGLSLSKVNSWFTFTRATQLPIRMVNSMPPRASSSQAALFIKQEPLSASSSPAFGPSRSLRIRSGRSTPYSKRASLRRTVSATTSEHSDTSSRGSKPRVRTRPTPEQLAVLKREFFLSAPEHKPSLERRTELSEELDMPIAKITDWFRNSLASLKKRGRKHDVFYSGYKDGDTSDDSATEEIYETDSDSESDYMDLDLDEDADDDTGDETEDDIPLYTPRSTVFGTPGPRVIVVPADQSPAHTLELASAAAVLIGMGKQWSGSEIEHYCKQQMAVLKVDTPSSALQLLADGAAAL</sequence>
<dbReference type="InterPro" id="IPR050720">
    <property type="entry name" value="Engrailed_Homeobox_TFs"/>
</dbReference>
<dbReference type="CDD" id="cd00086">
    <property type="entry name" value="homeodomain"/>
    <property type="match status" value="3"/>
</dbReference>
<keyword evidence="3 4" id="KW-0238">DNA-binding</keyword>
<dbReference type="InterPro" id="IPR001356">
    <property type="entry name" value="HD"/>
</dbReference>
<dbReference type="InParanoid" id="A0A165PYD5"/>
<feature type="DNA-binding region" description="Homeobox" evidence="3">
    <location>
        <begin position="116"/>
        <end position="170"/>
    </location>
</feature>
<dbReference type="OrthoDB" id="6159439at2759"/>
<dbReference type="AlphaFoldDB" id="A0A165PYD5"/>
<dbReference type="Pfam" id="PF00046">
    <property type="entry name" value="Homeodomain"/>
    <property type="match status" value="2"/>
</dbReference>
<evidence type="ECO:0000313" key="7">
    <source>
        <dbReference type="EMBL" id="KZW02833.1"/>
    </source>
</evidence>
<gene>
    <name evidence="7" type="ORF">EXIGLDRAFT_759547</name>
</gene>
<comment type="subcellular location">
    <subcellularLocation>
        <location evidence="1 3 4">Nucleus</location>
    </subcellularLocation>
</comment>
<dbReference type="Proteomes" id="UP000077266">
    <property type="component" value="Unassembled WGS sequence"/>
</dbReference>
<name>A0A165PYD5_EXIGL</name>
<feature type="compositionally biased region" description="Acidic residues" evidence="5">
    <location>
        <begin position="325"/>
        <end position="366"/>
    </location>
</feature>
<evidence type="ECO:0000256" key="5">
    <source>
        <dbReference type="SAM" id="MobiDB-lite"/>
    </source>
</evidence>
<accession>A0A165PYD5</accession>
<feature type="region of interest" description="Disordered" evidence="5">
    <location>
        <begin position="198"/>
        <end position="257"/>
    </location>
</feature>
<feature type="DNA-binding region" description="Homeobox" evidence="3">
    <location>
        <begin position="248"/>
        <end position="310"/>
    </location>
</feature>
<dbReference type="InterPro" id="IPR009057">
    <property type="entry name" value="Homeodomain-like_sf"/>
</dbReference>
<dbReference type="STRING" id="1314781.A0A165PYD5"/>
<feature type="region of interest" description="Disordered" evidence="5">
    <location>
        <begin position="102"/>
        <end position="125"/>
    </location>
</feature>
<evidence type="ECO:0000256" key="1">
    <source>
        <dbReference type="ARBA" id="ARBA00004123"/>
    </source>
</evidence>
<dbReference type="PROSITE" id="PS50071">
    <property type="entry name" value="HOMEOBOX_2"/>
    <property type="match status" value="3"/>
</dbReference>
<dbReference type="SUPFAM" id="SSF46689">
    <property type="entry name" value="Homeodomain-like"/>
    <property type="match status" value="3"/>
</dbReference>
<feature type="domain" description="Homeobox" evidence="6">
    <location>
        <begin position="114"/>
        <end position="169"/>
    </location>
</feature>
<evidence type="ECO:0000259" key="6">
    <source>
        <dbReference type="PROSITE" id="PS50071"/>
    </source>
</evidence>
<dbReference type="PANTHER" id="PTHR24341:SF6">
    <property type="entry name" value="HOMEOBOX PROTEIN INVECTED"/>
    <property type="match status" value="1"/>
</dbReference>
<evidence type="ECO:0000256" key="2">
    <source>
        <dbReference type="ARBA" id="ARBA00023242"/>
    </source>
</evidence>
<feature type="domain" description="Homeobox" evidence="6">
    <location>
        <begin position="19"/>
        <end position="79"/>
    </location>
</feature>
<dbReference type="GO" id="GO:0000981">
    <property type="term" value="F:DNA-binding transcription factor activity, RNA polymerase II-specific"/>
    <property type="evidence" value="ECO:0007669"/>
    <property type="project" value="TreeGrafter"/>
</dbReference>
<protein>
    <recommendedName>
        <fullName evidence="6">Homeobox domain-containing protein</fullName>
    </recommendedName>
</protein>
<keyword evidence="2 3" id="KW-0539">Nucleus</keyword>
<evidence type="ECO:0000256" key="4">
    <source>
        <dbReference type="RuleBase" id="RU000682"/>
    </source>
</evidence>
<dbReference type="PANTHER" id="PTHR24341">
    <property type="entry name" value="HOMEOBOX PROTEIN ENGRAILED"/>
    <property type="match status" value="1"/>
</dbReference>
<dbReference type="GO" id="GO:0005634">
    <property type="term" value="C:nucleus"/>
    <property type="evidence" value="ECO:0007669"/>
    <property type="project" value="UniProtKB-SubCell"/>
</dbReference>
<keyword evidence="3 4" id="KW-0371">Homeobox</keyword>
<feature type="compositionally biased region" description="Low complexity" evidence="5">
    <location>
        <begin position="1"/>
        <end position="10"/>
    </location>
</feature>
<dbReference type="GO" id="GO:0000978">
    <property type="term" value="F:RNA polymerase II cis-regulatory region sequence-specific DNA binding"/>
    <property type="evidence" value="ECO:0007669"/>
    <property type="project" value="TreeGrafter"/>
</dbReference>
<evidence type="ECO:0000313" key="8">
    <source>
        <dbReference type="Proteomes" id="UP000077266"/>
    </source>
</evidence>
<dbReference type="EMBL" id="KV425886">
    <property type="protein sequence ID" value="KZW02833.1"/>
    <property type="molecule type" value="Genomic_DNA"/>
</dbReference>
<organism evidence="7 8">
    <name type="scientific">Exidia glandulosa HHB12029</name>
    <dbReference type="NCBI Taxonomy" id="1314781"/>
    <lineage>
        <taxon>Eukaryota</taxon>
        <taxon>Fungi</taxon>
        <taxon>Dikarya</taxon>
        <taxon>Basidiomycota</taxon>
        <taxon>Agaricomycotina</taxon>
        <taxon>Agaricomycetes</taxon>
        <taxon>Auriculariales</taxon>
        <taxon>Exidiaceae</taxon>
        <taxon>Exidia</taxon>
    </lineage>
</organism>
<keyword evidence="8" id="KW-1185">Reference proteome</keyword>
<dbReference type="SMART" id="SM00389">
    <property type="entry name" value="HOX"/>
    <property type="match status" value="3"/>
</dbReference>
<evidence type="ECO:0000256" key="3">
    <source>
        <dbReference type="PROSITE-ProRule" id="PRU00108"/>
    </source>
</evidence>
<feature type="DNA-binding region" description="Homeobox" evidence="3">
    <location>
        <begin position="21"/>
        <end position="80"/>
    </location>
</feature>
<proteinExistence type="predicted"/>
<feature type="domain" description="Homeobox" evidence="6">
    <location>
        <begin position="246"/>
        <end position="309"/>
    </location>
</feature>
<feature type="region of interest" description="Disordered" evidence="5">
    <location>
        <begin position="317"/>
        <end position="367"/>
    </location>
</feature>
<feature type="region of interest" description="Disordered" evidence="5">
    <location>
        <begin position="1"/>
        <end position="35"/>
    </location>
</feature>
<reference evidence="7 8" key="1">
    <citation type="journal article" date="2016" name="Mol. Biol. Evol.">
        <title>Comparative Genomics of Early-Diverging Mushroom-Forming Fungi Provides Insights into the Origins of Lignocellulose Decay Capabilities.</title>
        <authorList>
            <person name="Nagy L.G."/>
            <person name="Riley R."/>
            <person name="Tritt A."/>
            <person name="Adam C."/>
            <person name="Daum C."/>
            <person name="Floudas D."/>
            <person name="Sun H."/>
            <person name="Yadav J.S."/>
            <person name="Pangilinan J."/>
            <person name="Larsson K.H."/>
            <person name="Matsuura K."/>
            <person name="Barry K."/>
            <person name="Labutti K."/>
            <person name="Kuo R."/>
            <person name="Ohm R.A."/>
            <person name="Bhattacharya S.S."/>
            <person name="Shirouzu T."/>
            <person name="Yoshinaga Y."/>
            <person name="Martin F.M."/>
            <person name="Grigoriev I.V."/>
            <person name="Hibbett D.S."/>
        </authorList>
    </citation>
    <scope>NUCLEOTIDE SEQUENCE [LARGE SCALE GENOMIC DNA]</scope>
    <source>
        <strain evidence="7 8">HHB12029</strain>
    </source>
</reference>